<organism evidence="1 2">
    <name type="scientific">Nocardioides agri</name>
    <dbReference type="NCBI Taxonomy" id="2682843"/>
    <lineage>
        <taxon>Bacteria</taxon>
        <taxon>Bacillati</taxon>
        <taxon>Actinomycetota</taxon>
        <taxon>Actinomycetes</taxon>
        <taxon>Propionibacteriales</taxon>
        <taxon>Nocardioidaceae</taxon>
        <taxon>Nocardioides</taxon>
    </lineage>
</organism>
<reference evidence="1 2" key="1">
    <citation type="submission" date="2019-12" db="EMBL/GenBank/DDBJ databases">
        <authorList>
            <person name="Huq M.A."/>
        </authorList>
    </citation>
    <scope>NUCLEOTIDE SEQUENCE [LARGE SCALE GENOMIC DNA]</scope>
    <source>
        <strain evidence="1 2">MAH-18</strain>
    </source>
</reference>
<accession>A0A6L6XM82</accession>
<gene>
    <name evidence="1" type="ORF">GON03_03330</name>
</gene>
<dbReference type="RefSeq" id="WP_157340271.1">
    <property type="nucleotide sequence ID" value="NZ_WSEK01000004.1"/>
</dbReference>
<comment type="caution">
    <text evidence="1">The sequence shown here is derived from an EMBL/GenBank/DDBJ whole genome shotgun (WGS) entry which is preliminary data.</text>
</comment>
<sequence>MGTRARGKRRLAGLVPVAVLVMGLLASQLPPASYADGGAVIRVQAAKVDWIANAYFQNQGVEGVKLAFYEQTLLQMYRSDPNLSPVDAAKQMNALMKAVDTAAPNGLLGFGAAGDAVVPGLLGIIQKVAVENPYLDVAVDAAKVTFQYFSNQTTITNPDAIQQLTATTDLSAMASGVYTTSWGTLSKVYDEAKDGNPLFRTAQNLLFAARTAPTSATVDELLEHNPNLLILREVQRLTQSNGQIKAQLSDLTALVTANLDAVRQQQAQAQATLAHLAGVQKDILAYVKDISLRQQEQAAAAAKAQAEQQVIAAANSGLFILSSLIGLGDPKGAKVVSAVGTAVIQVATSVSKFAELASKMGGLGNALGSVAGAALTGNIIGAVFALIPVFTGAKDANQQILEAIGQLQKQVADLGKVMTERFDHIDHTLNTVYSEMMTAFANLDWKTDQILGGVTDTQNQLVKLHDQLTNLEGGLWSSLSDGFRRPFWNAVDSALGYRRRTHHDLPPDDYVDASSQYYVWATRHAYDEASSGPAQRDYSPERVAVELASYALDVNANYLALLPTSWGLPALASDRLANAHDWMLGARAYLTLALDYPGLAQHDHALRSEARSLMASGLQLQGFERAISGGLPTAYGNATLNPLFATILQKYDGALALLGQAISDTEKAYAARTAHLDPFGGVDQVLPYASDLSTLGCALDGDGIPVPQRTLPITAGTALRIAPGPVRIMSYAPGAVGRGKLTICRGGLWDDYEDKVVGKREITTAELYATIGSKFNGKPLLSQRVGLRRYTLCSVDTTDPDQVCPDEPDPVALVQANWITSVEPALDADTAVSVADQGLLDQLTAGAKAHLEFHQRAELTAVGNSFTTDAATRDAAAQMTGLVAALRAYVQTGLPVALASDEMLAGMLNGDTRMLDEDAAKRLSSWYYSAAVTSRATGVEPWQSILAAAKDRENAFATALGGDLAAERRAGLKDGSLATATTMQRLSVLVSTVLTPGVQLARPVKAVKVPATHVGGKRTVKVKLANPGLGLLHIKKANVKGSGLTVLRNGCRKVEGHGTCSVLLRFAPVHRGKSKARLTLRTNVGRQPFRVRLVTRAG</sequence>
<evidence type="ECO:0000313" key="2">
    <source>
        <dbReference type="Proteomes" id="UP000473525"/>
    </source>
</evidence>
<name>A0A6L6XM82_9ACTN</name>
<proteinExistence type="predicted"/>
<protein>
    <submittedName>
        <fullName evidence="1">Uncharacterized protein</fullName>
    </submittedName>
</protein>
<keyword evidence="2" id="KW-1185">Reference proteome</keyword>
<dbReference type="AlphaFoldDB" id="A0A6L6XM82"/>
<dbReference type="Proteomes" id="UP000473525">
    <property type="component" value="Unassembled WGS sequence"/>
</dbReference>
<dbReference type="EMBL" id="WSEK01000004">
    <property type="protein sequence ID" value="MVQ48200.1"/>
    <property type="molecule type" value="Genomic_DNA"/>
</dbReference>
<evidence type="ECO:0000313" key="1">
    <source>
        <dbReference type="EMBL" id="MVQ48200.1"/>
    </source>
</evidence>